<dbReference type="OrthoDB" id="9810449at2"/>
<dbReference type="Pfam" id="PF13242">
    <property type="entry name" value="Hydrolase_like"/>
    <property type="match status" value="1"/>
</dbReference>
<protein>
    <submittedName>
        <fullName evidence="2">HAD-IIA family hydrolase</fullName>
    </submittedName>
</protein>
<accession>A0A3A3YVM3</accession>
<dbReference type="SUPFAM" id="SSF56784">
    <property type="entry name" value="HAD-like"/>
    <property type="match status" value="1"/>
</dbReference>
<name>A0A3A3YVM3_9ACTN</name>
<evidence type="ECO:0000313" key="2">
    <source>
        <dbReference type="EMBL" id="RJK93108.1"/>
    </source>
</evidence>
<dbReference type="GO" id="GO:0005737">
    <property type="term" value="C:cytoplasm"/>
    <property type="evidence" value="ECO:0007669"/>
    <property type="project" value="TreeGrafter"/>
</dbReference>
<dbReference type="InterPro" id="IPR023214">
    <property type="entry name" value="HAD_sf"/>
</dbReference>
<proteinExistence type="predicted"/>
<keyword evidence="2" id="KW-0378">Hydrolase</keyword>
<organism evidence="2 3">
    <name type="scientific">Vallicoccus soli</name>
    <dbReference type="NCBI Taxonomy" id="2339232"/>
    <lineage>
        <taxon>Bacteria</taxon>
        <taxon>Bacillati</taxon>
        <taxon>Actinomycetota</taxon>
        <taxon>Actinomycetes</taxon>
        <taxon>Motilibacterales</taxon>
        <taxon>Vallicoccaceae</taxon>
        <taxon>Vallicoccus</taxon>
    </lineage>
</organism>
<evidence type="ECO:0000313" key="3">
    <source>
        <dbReference type="Proteomes" id="UP000265614"/>
    </source>
</evidence>
<dbReference type="RefSeq" id="WP_119951700.1">
    <property type="nucleotide sequence ID" value="NZ_QZEZ01000010.1"/>
</dbReference>
<dbReference type="InterPro" id="IPR036412">
    <property type="entry name" value="HAD-like_sf"/>
</dbReference>
<dbReference type="PANTHER" id="PTHR19288:SF95">
    <property type="entry name" value="D-GLYCEROL 3-PHOSPHATE PHOSPHATASE"/>
    <property type="match status" value="1"/>
</dbReference>
<reference evidence="2 3" key="1">
    <citation type="submission" date="2018-09" db="EMBL/GenBank/DDBJ databases">
        <title>YIM 75000 draft genome.</title>
        <authorList>
            <person name="Tang S."/>
            <person name="Feng Y."/>
        </authorList>
    </citation>
    <scope>NUCLEOTIDE SEQUENCE [LARGE SCALE GENOMIC DNA]</scope>
    <source>
        <strain evidence="2 3">YIM 75000</strain>
    </source>
</reference>
<dbReference type="AlphaFoldDB" id="A0A3A3YVM3"/>
<dbReference type="EMBL" id="QZEZ01000010">
    <property type="protein sequence ID" value="RJK93108.1"/>
    <property type="molecule type" value="Genomic_DNA"/>
</dbReference>
<keyword evidence="3" id="KW-1185">Reference proteome</keyword>
<dbReference type="Gene3D" id="3.40.50.1000">
    <property type="entry name" value="HAD superfamily/HAD-like"/>
    <property type="match status" value="2"/>
</dbReference>
<comment type="caution">
    <text evidence="2">The sequence shown here is derived from an EMBL/GenBank/DDBJ whole genome shotgun (WGS) entry which is preliminary data.</text>
</comment>
<gene>
    <name evidence="2" type="ORF">D5H78_16950</name>
</gene>
<dbReference type="Pfam" id="PF13344">
    <property type="entry name" value="Hydrolase_6"/>
    <property type="match status" value="1"/>
</dbReference>
<feature type="region of interest" description="Disordered" evidence="1">
    <location>
        <begin position="1"/>
        <end position="23"/>
    </location>
</feature>
<dbReference type="Proteomes" id="UP000265614">
    <property type="component" value="Unassembled WGS sequence"/>
</dbReference>
<dbReference type="NCBIfam" id="TIGR01460">
    <property type="entry name" value="HAD-SF-IIA"/>
    <property type="match status" value="1"/>
</dbReference>
<evidence type="ECO:0000256" key="1">
    <source>
        <dbReference type="SAM" id="MobiDB-lite"/>
    </source>
</evidence>
<dbReference type="PANTHER" id="PTHR19288">
    <property type="entry name" value="4-NITROPHENYLPHOSPHATASE-RELATED"/>
    <property type="match status" value="1"/>
</dbReference>
<sequence>MEQRAQGGHDGVGGQDRPLRGTRGPLHEALDALLLDLDGTVYTGPRPVPGAPEVVGALQGRGVRCCYLTNNASRTAAATAELLAGMGLPATADDVVTSAQAAAALLASELRAGDAVLVVGGEGLEVALRDEGLVPVRSLDDGPRAVVQGFHPSVGWAQLAEAAYGVQAGLPWVATNLDLSIPTDRGVAPGNGSLVAAVRAAVHVDPRVAGKPERALVDAALARTGSRSALVVGDRLDTDIACAVRAGLPSLAVLTGVSDAARLLAAAPGERPTYLAGDLGGLLVEHPDVEQRDGAWWCGGWRAAVGTGGAAGGPSLAVQPAGEERPGGDGWDALRAACAARWAHEGEVLLQEALDALERVAPAVDGRSALAAVEALGDAVPDEG</sequence>
<dbReference type="GO" id="GO:0016791">
    <property type="term" value="F:phosphatase activity"/>
    <property type="evidence" value="ECO:0007669"/>
    <property type="project" value="TreeGrafter"/>
</dbReference>
<dbReference type="InterPro" id="IPR006357">
    <property type="entry name" value="HAD-SF_hydro_IIA"/>
</dbReference>
<dbReference type="PROSITE" id="PS01228">
    <property type="entry name" value="COF_1"/>
    <property type="match status" value="1"/>
</dbReference>